<protein>
    <submittedName>
        <fullName evidence="2">Uncharacterized protein</fullName>
    </submittedName>
</protein>
<sequence length="33" mass="3656">WELVLSISILIAGIIGGLVLAAKVFRTFRVDVW</sequence>
<gene>
    <name evidence="2" type="ORF">S12H4_29466</name>
</gene>
<keyword evidence="1" id="KW-0472">Membrane</keyword>
<evidence type="ECO:0000256" key="1">
    <source>
        <dbReference type="SAM" id="Phobius"/>
    </source>
</evidence>
<keyword evidence="1" id="KW-1133">Transmembrane helix</keyword>
<name>X1UZ46_9ZZZZ</name>
<comment type="caution">
    <text evidence="2">The sequence shown here is derived from an EMBL/GenBank/DDBJ whole genome shotgun (WGS) entry which is preliminary data.</text>
</comment>
<dbReference type="EMBL" id="BARW01016999">
    <property type="protein sequence ID" value="GAI97639.1"/>
    <property type="molecule type" value="Genomic_DNA"/>
</dbReference>
<proteinExistence type="predicted"/>
<keyword evidence="1" id="KW-0812">Transmembrane</keyword>
<reference evidence="2" key="1">
    <citation type="journal article" date="2014" name="Front. Microbiol.">
        <title>High frequency of phylogenetically diverse reductive dehalogenase-homologous genes in deep subseafloor sedimentary metagenomes.</title>
        <authorList>
            <person name="Kawai M."/>
            <person name="Futagami T."/>
            <person name="Toyoda A."/>
            <person name="Takaki Y."/>
            <person name="Nishi S."/>
            <person name="Hori S."/>
            <person name="Arai W."/>
            <person name="Tsubouchi T."/>
            <person name="Morono Y."/>
            <person name="Uchiyama I."/>
            <person name="Ito T."/>
            <person name="Fujiyama A."/>
            <person name="Inagaki F."/>
            <person name="Takami H."/>
        </authorList>
    </citation>
    <scope>NUCLEOTIDE SEQUENCE</scope>
    <source>
        <strain evidence="2">Expedition CK06-06</strain>
    </source>
</reference>
<evidence type="ECO:0000313" key="2">
    <source>
        <dbReference type="EMBL" id="GAI97639.1"/>
    </source>
</evidence>
<feature type="non-terminal residue" evidence="2">
    <location>
        <position position="1"/>
    </location>
</feature>
<accession>X1UZ46</accession>
<dbReference type="AlphaFoldDB" id="X1UZ46"/>
<organism evidence="2">
    <name type="scientific">marine sediment metagenome</name>
    <dbReference type="NCBI Taxonomy" id="412755"/>
    <lineage>
        <taxon>unclassified sequences</taxon>
        <taxon>metagenomes</taxon>
        <taxon>ecological metagenomes</taxon>
    </lineage>
</organism>
<feature type="transmembrane region" description="Helical" evidence="1">
    <location>
        <begin position="6"/>
        <end position="25"/>
    </location>
</feature>